<organism evidence="2">
    <name type="scientific">Escherichia coli</name>
    <dbReference type="NCBI Taxonomy" id="562"/>
    <lineage>
        <taxon>Bacteria</taxon>
        <taxon>Pseudomonadati</taxon>
        <taxon>Pseudomonadota</taxon>
        <taxon>Gammaproteobacteria</taxon>
        <taxon>Enterobacterales</taxon>
        <taxon>Enterobacteriaceae</taxon>
        <taxon>Escherichia</taxon>
    </lineage>
</organism>
<accession>A0A3G1QBF4</accession>
<reference evidence="2" key="1">
    <citation type="submission" date="2018-01" db="EMBL/GenBank/DDBJ databases">
        <authorList>
            <person name="Feng Y."/>
        </authorList>
    </citation>
    <scope>NUCLEOTIDE SEQUENCE</scope>
    <source>
        <strain evidence="2">LSB54</strain>
        <plasmid evidence="2">pLSB54-mcr-1</plasmid>
    </source>
</reference>
<geneLocation type="plasmid" evidence="2">
    <name>pLSB54-mcr-1</name>
</geneLocation>
<proteinExistence type="predicted"/>
<keyword evidence="2" id="KW-0614">Plasmid</keyword>
<sequence length="360" mass="40056">MISDLLPPVDLTELLLEINAHTGFADEFFHASEASARVDDLPVSISAVLMAEACNIGLEPLIRSNVPALTRHRLNWTKANYLRAETITSANARLVDFQATLPLAQIWGGGEVASADGMRFVTPVRTINAGPNRKYFGNNRGITWYNFVSDQYSGFHGIVIPGTLRDSIFVLEGLLEQETGLNPTEIMTDTAGASELVFGLFWLLGYQFSPRLADAGASVFWRMDHDADYGVLNDIARGQSDPRKIVLQWDEMIRTAGSLKLGKVQVSVLVRQWDEMIRTAGSLKLGKVQVSVLVRSLLKSERPSGLTQAIIEVGRINKTLYLLNYIDDEDYRRRILTQLNRGESRHAVAREPSVTVKKVR</sequence>
<dbReference type="GO" id="GO:0004803">
    <property type="term" value="F:transposase activity"/>
    <property type="evidence" value="ECO:0007669"/>
    <property type="project" value="InterPro"/>
</dbReference>
<name>A0A3G1QBF4_ECOLX</name>
<evidence type="ECO:0000313" key="2">
    <source>
        <dbReference type="EMBL" id="AWH57385.1"/>
    </source>
</evidence>
<evidence type="ECO:0000259" key="1">
    <source>
        <dbReference type="Pfam" id="PF01526"/>
    </source>
</evidence>
<protein>
    <submittedName>
        <fullName evidence="2">Mobile element protein</fullName>
    </submittedName>
</protein>
<dbReference type="InterPro" id="IPR002513">
    <property type="entry name" value="Tn3_Tnp_DDE_dom"/>
</dbReference>
<dbReference type="Pfam" id="PF01526">
    <property type="entry name" value="DDE_Tnp_Tn3"/>
    <property type="match status" value="1"/>
</dbReference>
<feature type="domain" description="Tn3 transposase DDE" evidence="1">
    <location>
        <begin position="13"/>
        <end position="271"/>
    </location>
</feature>
<dbReference type="AlphaFoldDB" id="A0A3G1QBF4"/>
<dbReference type="EMBL" id="MG773376">
    <property type="protein sequence ID" value="AWH57385.1"/>
    <property type="molecule type" value="Genomic_DNA"/>
</dbReference>
<dbReference type="GO" id="GO:0006313">
    <property type="term" value="P:DNA transposition"/>
    <property type="evidence" value="ECO:0007669"/>
    <property type="project" value="InterPro"/>
</dbReference>